<keyword evidence="2" id="KW-0813">Transport</keyword>
<accession>A0A401ZZV3</accession>
<comment type="caution">
    <text evidence="8">The sequence shown here is derived from an EMBL/GenBank/DDBJ whole genome shotgun (WGS) entry which is preliminary data.</text>
</comment>
<reference evidence="9" key="1">
    <citation type="submission" date="2018-12" db="EMBL/GenBank/DDBJ databases">
        <title>Tengunoibacter tsumagoiensis gen. nov., sp. nov., Dictyobacter kobayashii sp. nov., D. alpinus sp. nov., and D. joshuensis sp. nov. and description of Dictyobacteraceae fam. nov. within the order Ktedonobacterales isolated from Tengu-no-mugimeshi.</title>
        <authorList>
            <person name="Wang C.M."/>
            <person name="Zheng Y."/>
            <person name="Sakai Y."/>
            <person name="Toyoda A."/>
            <person name="Minakuchi Y."/>
            <person name="Abe K."/>
            <person name="Yokota A."/>
            <person name="Yabe S."/>
        </authorList>
    </citation>
    <scope>NUCLEOTIDE SEQUENCE [LARGE SCALE GENOMIC DNA]</scope>
    <source>
        <strain evidence="9">Uno3</strain>
    </source>
</reference>
<gene>
    <name evidence="8" type="ORF">KTT_21810</name>
</gene>
<organism evidence="8 9">
    <name type="scientific">Tengunoibacter tsumagoiensis</name>
    <dbReference type="NCBI Taxonomy" id="2014871"/>
    <lineage>
        <taxon>Bacteria</taxon>
        <taxon>Bacillati</taxon>
        <taxon>Chloroflexota</taxon>
        <taxon>Ktedonobacteria</taxon>
        <taxon>Ktedonobacterales</taxon>
        <taxon>Dictyobacteraceae</taxon>
        <taxon>Tengunoibacter</taxon>
    </lineage>
</organism>
<evidence type="ECO:0000313" key="8">
    <source>
        <dbReference type="EMBL" id="GCE12322.1"/>
    </source>
</evidence>
<feature type="transmembrane region" description="Helical" evidence="6">
    <location>
        <begin position="335"/>
        <end position="359"/>
    </location>
</feature>
<dbReference type="EMBL" id="BIFR01000001">
    <property type="protein sequence ID" value="GCE12322.1"/>
    <property type="molecule type" value="Genomic_DNA"/>
</dbReference>
<feature type="transmembrane region" description="Helical" evidence="6">
    <location>
        <begin position="149"/>
        <end position="167"/>
    </location>
</feature>
<evidence type="ECO:0000256" key="3">
    <source>
        <dbReference type="ARBA" id="ARBA00022692"/>
    </source>
</evidence>
<dbReference type="Proteomes" id="UP000287352">
    <property type="component" value="Unassembled WGS sequence"/>
</dbReference>
<keyword evidence="9" id="KW-1185">Reference proteome</keyword>
<dbReference type="InterPro" id="IPR044770">
    <property type="entry name" value="MFS_spinster-like"/>
</dbReference>
<evidence type="ECO:0000256" key="5">
    <source>
        <dbReference type="ARBA" id="ARBA00023136"/>
    </source>
</evidence>
<dbReference type="InterPro" id="IPR011701">
    <property type="entry name" value="MFS"/>
</dbReference>
<feature type="domain" description="Major facilitator superfamily (MFS) profile" evidence="7">
    <location>
        <begin position="25"/>
        <end position="434"/>
    </location>
</feature>
<dbReference type="AlphaFoldDB" id="A0A401ZZV3"/>
<comment type="subcellular location">
    <subcellularLocation>
        <location evidence="1">Cell membrane</location>
        <topology evidence="1">Multi-pass membrane protein</topology>
    </subcellularLocation>
</comment>
<dbReference type="GO" id="GO:0022857">
    <property type="term" value="F:transmembrane transporter activity"/>
    <property type="evidence" value="ECO:0007669"/>
    <property type="project" value="InterPro"/>
</dbReference>
<evidence type="ECO:0000313" key="9">
    <source>
        <dbReference type="Proteomes" id="UP000287352"/>
    </source>
</evidence>
<evidence type="ECO:0000256" key="1">
    <source>
        <dbReference type="ARBA" id="ARBA00004651"/>
    </source>
</evidence>
<feature type="transmembrane region" description="Helical" evidence="6">
    <location>
        <begin position="311"/>
        <end position="329"/>
    </location>
</feature>
<feature type="transmembrane region" description="Helical" evidence="6">
    <location>
        <begin position="400"/>
        <end position="423"/>
    </location>
</feature>
<evidence type="ECO:0000256" key="6">
    <source>
        <dbReference type="SAM" id="Phobius"/>
    </source>
</evidence>
<dbReference type="PROSITE" id="PS50850">
    <property type="entry name" value="MFS"/>
    <property type="match status" value="1"/>
</dbReference>
<dbReference type="InterPro" id="IPR000849">
    <property type="entry name" value="Sugar_P_transporter"/>
</dbReference>
<keyword evidence="5 6" id="KW-0472">Membrane</keyword>
<feature type="transmembrane region" description="Helical" evidence="6">
    <location>
        <begin position="371"/>
        <end position="394"/>
    </location>
</feature>
<evidence type="ECO:0000259" key="7">
    <source>
        <dbReference type="PROSITE" id="PS50850"/>
    </source>
</evidence>
<feature type="transmembrane region" description="Helical" evidence="6">
    <location>
        <begin position="24"/>
        <end position="43"/>
    </location>
</feature>
<dbReference type="RefSeq" id="WP_126579956.1">
    <property type="nucleotide sequence ID" value="NZ_BIFR01000001.1"/>
</dbReference>
<evidence type="ECO:0000256" key="4">
    <source>
        <dbReference type="ARBA" id="ARBA00022989"/>
    </source>
</evidence>
<dbReference type="OrthoDB" id="142423at2"/>
<evidence type="ECO:0000256" key="2">
    <source>
        <dbReference type="ARBA" id="ARBA00022448"/>
    </source>
</evidence>
<feature type="transmembrane region" description="Helical" evidence="6">
    <location>
        <begin position="115"/>
        <end position="137"/>
    </location>
</feature>
<dbReference type="PANTHER" id="PTHR23505:SF79">
    <property type="entry name" value="PROTEIN SPINSTER"/>
    <property type="match status" value="1"/>
</dbReference>
<protein>
    <submittedName>
        <fullName evidence="8">MFS transporter</fullName>
    </submittedName>
</protein>
<sequence length="439" mass="47571">MRTATPPTTHKQDGAHPSREQARFAFYVLLAINILNYVDRSVISSIFPKLQAEFGLSDAKLGLLNSSFLLIYGLCTLPLGVWADKGVRKNIVAVCVTIWSIATALGGFTRNFVQLFITRAFLGIGEAGYAPASLSMIGDYFPKEQRGRMLSLWSIGNLIGTALGLLIGGHVAEAWGWRWVFYLVGLPGLLTAFLIWRVTEPKRGAFEQGHDTENEAALAHGSIGADFFKIFKKLLLIPTYWVIVAAFICSFFITGAALTWVPTFLVREFGQTLSQASNISSGVLGAGSLVGTLFGGWLADSLQRRMPQGRMLVTTIAFLAGAPLTWLALSFHQLPIFITIFVIAIICLTMCLGPIQAIVQDIISPTMRSTAVGLALLLGHLLGDAASPLIIGIISDRTSIGFAMRLCAPLCLLLAGLVCLIGLRTVNKDMQNMEAQLHK</sequence>
<feature type="transmembrane region" description="Helical" evidence="6">
    <location>
        <begin position="179"/>
        <end position="196"/>
    </location>
</feature>
<keyword evidence="4 6" id="KW-1133">Transmembrane helix</keyword>
<dbReference type="SUPFAM" id="SSF103473">
    <property type="entry name" value="MFS general substrate transporter"/>
    <property type="match status" value="1"/>
</dbReference>
<dbReference type="Gene3D" id="1.20.1250.20">
    <property type="entry name" value="MFS general substrate transporter like domains"/>
    <property type="match status" value="1"/>
</dbReference>
<feature type="transmembrane region" description="Helical" evidence="6">
    <location>
        <begin position="281"/>
        <end position="299"/>
    </location>
</feature>
<name>A0A401ZZV3_9CHLR</name>
<dbReference type="GO" id="GO:0005886">
    <property type="term" value="C:plasma membrane"/>
    <property type="evidence" value="ECO:0007669"/>
    <property type="project" value="UniProtKB-SubCell"/>
</dbReference>
<dbReference type="CDD" id="cd17328">
    <property type="entry name" value="MFS_spinster_like"/>
    <property type="match status" value="1"/>
</dbReference>
<dbReference type="Pfam" id="PF07690">
    <property type="entry name" value="MFS_1"/>
    <property type="match status" value="1"/>
</dbReference>
<feature type="transmembrane region" description="Helical" evidence="6">
    <location>
        <begin position="239"/>
        <end position="261"/>
    </location>
</feature>
<keyword evidence="3 6" id="KW-0812">Transmembrane</keyword>
<dbReference type="PIRSF" id="PIRSF002808">
    <property type="entry name" value="Hexose_phosphate_transp"/>
    <property type="match status" value="1"/>
</dbReference>
<dbReference type="InterPro" id="IPR020846">
    <property type="entry name" value="MFS_dom"/>
</dbReference>
<dbReference type="PANTHER" id="PTHR23505">
    <property type="entry name" value="SPINSTER"/>
    <property type="match status" value="1"/>
</dbReference>
<dbReference type="InterPro" id="IPR036259">
    <property type="entry name" value="MFS_trans_sf"/>
</dbReference>
<proteinExistence type="predicted"/>
<feature type="transmembrane region" description="Helical" evidence="6">
    <location>
        <begin position="63"/>
        <end position="83"/>
    </location>
</feature>
<feature type="transmembrane region" description="Helical" evidence="6">
    <location>
        <begin position="90"/>
        <end position="109"/>
    </location>
</feature>